<dbReference type="GO" id="GO:0004222">
    <property type="term" value="F:metalloendopeptidase activity"/>
    <property type="evidence" value="ECO:0007669"/>
    <property type="project" value="UniProtKB-UniRule"/>
</dbReference>
<feature type="binding site" evidence="6">
    <location>
        <position position="59"/>
    </location>
    <ligand>
        <name>Zn(2+)</name>
        <dbReference type="ChEBI" id="CHEBI:29105"/>
        <note>catalytic</note>
    </ligand>
</feature>
<feature type="non-terminal residue" evidence="9">
    <location>
        <position position="1"/>
    </location>
</feature>
<feature type="binding site" evidence="6">
    <location>
        <position position="65"/>
    </location>
    <ligand>
        <name>Zn(2+)</name>
        <dbReference type="ChEBI" id="CHEBI:29105"/>
        <note>catalytic</note>
    </ligand>
</feature>
<dbReference type="GO" id="GO:0008270">
    <property type="term" value="F:zinc ion binding"/>
    <property type="evidence" value="ECO:0007669"/>
    <property type="project" value="UniProtKB-UniRule"/>
</dbReference>
<dbReference type="PANTHER" id="PTHR10127:SF780">
    <property type="entry name" value="METALLOENDOPEPTIDASE"/>
    <property type="match status" value="1"/>
</dbReference>
<organism evidence="9 10">
    <name type="scientific">Dinothrombium tinctorium</name>
    <dbReference type="NCBI Taxonomy" id="1965070"/>
    <lineage>
        <taxon>Eukaryota</taxon>
        <taxon>Metazoa</taxon>
        <taxon>Ecdysozoa</taxon>
        <taxon>Arthropoda</taxon>
        <taxon>Chelicerata</taxon>
        <taxon>Arachnida</taxon>
        <taxon>Acari</taxon>
        <taxon>Acariformes</taxon>
        <taxon>Trombidiformes</taxon>
        <taxon>Prostigmata</taxon>
        <taxon>Anystina</taxon>
        <taxon>Parasitengona</taxon>
        <taxon>Trombidioidea</taxon>
        <taxon>Trombidiidae</taxon>
        <taxon>Dinothrombium</taxon>
    </lineage>
</organism>
<dbReference type="PANTHER" id="PTHR10127">
    <property type="entry name" value="DISCOIDIN, CUB, EGF, LAMININ , AND ZINC METALLOPROTEASE DOMAIN CONTAINING"/>
    <property type="match status" value="1"/>
</dbReference>
<dbReference type="EC" id="3.4.24.-" evidence="7"/>
<dbReference type="GO" id="GO:0006508">
    <property type="term" value="P:proteolysis"/>
    <property type="evidence" value="ECO:0007669"/>
    <property type="project" value="UniProtKB-KW"/>
</dbReference>
<dbReference type="Pfam" id="PF01400">
    <property type="entry name" value="Astacin"/>
    <property type="match status" value="1"/>
</dbReference>
<dbReference type="Gene3D" id="3.40.390.10">
    <property type="entry name" value="Collagenase (Catalytic Domain)"/>
    <property type="match status" value="1"/>
</dbReference>
<evidence type="ECO:0000313" key="10">
    <source>
        <dbReference type="Proteomes" id="UP000285301"/>
    </source>
</evidence>
<comment type="cofactor">
    <cofactor evidence="6 7">
        <name>Zn(2+)</name>
        <dbReference type="ChEBI" id="CHEBI:29105"/>
    </cofactor>
    <text evidence="6 7">Binds 1 zinc ion per subunit.</text>
</comment>
<comment type="caution">
    <text evidence="9">The sequence shown here is derived from an EMBL/GenBank/DDBJ whole genome shotgun (WGS) entry which is preliminary data.</text>
</comment>
<dbReference type="SUPFAM" id="SSF55486">
    <property type="entry name" value="Metalloproteases ('zincins'), catalytic domain"/>
    <property type="match status" value="1"/>
</dbReference>
<evidence type="ECO:0000256" key="6">
    <source>
        <dbReference type="PROSITE-ProRule" id="PRU01211"/>
    </source>
</evidence>
<dbReference type="EMBL" id="NCKU01010414">
    <property type="protein sequence ID" value="RWS00819.1"/>
    <property type="molecule type" value="Genomic_DNA"/>
</dbReference>
<keyword evidence="10" id="KW-1185">Reference proteome</keyword>
<gene>
    <name evidence="9" type="ORF">B4U79_19173</name>
</gene>
<evidence type="ECO:0000256" key="2">
    <source>
        <dbReference type="ARBA" id="ARBA00022723"/>
    </source>
</evidence>
<name>A0A443QCR5_9ACAR</name>
<feature type="binding site" evidence="6">
    <location>
        <position position="55"/>
    </location>
    <ligand>
        <name>Zn(2+)</name>
        <dbReference type="ChEBI" id="CHEBI:29105"/>
        <note>catalytic</note>
    </ligand>
</feature>
<keyword evidence="4 6" id="KW-0862">Zinc</keyword>
<evidence type="ECO:0000313" key="9">
    <source>
        <dbReference type="EMBL" id="RWS00819.1"/>
    </source>
</evidence>
<dbReference type="PROSITE" id="PS51864">
    <property type="entry name" value="ASTACIN"/>
    <property type="match status" value="1"/>
</dbReference>
<protein>
    <recommendedName>
        <fullName evidence="7">Metalloendopeptidase</fullName>
        <ecNumber evidence="7">3.4.24.-</ecNumber>
    </recommendedName>
</protein>
<dbReference type="OrthoDB" id="291007at2759"/>
<evidence type="ECO:0000259" key="8">
    <source>
        <dbReference type="PROSITE" id="PS51864"/>
    </source>
</evidence>
<dbReference type="PRINTS" id="PR00480">
    <property type="entry name" value="ASTACIN"/>
</dbReference>
<keyword evidence="2 6" id="KW-0479">Metal-binding</keyword>
<sequence>YAGPLCIREGDIVVPFEDKRCICGIEEKYVGIWHDQTYHEINLSSYCIDNWYIGHVLMHVFGLPHKMNRPDRDDFIYIVYGNLDEKDYRHFKKHDKMWDDAFDQLSVMNYEFDDFQRDPNIPTILPLSADINPINFGKNRKYKDLTHPDEFPFTKFDLYKLIMLICRPTITSIMKGSITTG</sequence>
<evidence type="ECO:0000256" key="1">
    <source>
        <dbReference type="ARBA" id="ARBA00022670"/>
    </source>
</evidence>
<evidence type="ECO:0000256" key="3">
    <source>
        <dbReference type="ARBA" id="ARBA00022801"/>
    </source>
</evidence>
<dbReference type="InterPro" id="IPR001506">
    <property type="entry name" value="Peptidase_M12A"/>
</dbReference>
<evidence type="ECO:0000256" key="5">
    <source>
        <dbReference type="ARBA" id="ARBA00023049"/>
    </source>
</evidence>
<evidence type="ECO:0000256" key="7">
    <source>
        <dbReference type="RuleBase" id="RU361183"/>
    </source>
</evidence>
<feature type="domain" description="Peptidase M12A" evidence="8">
    <location>
        <begin position="1"/>
        <end position="167"/>
    </location>
</feature>
<comment type="caution">
    <text evidence="6">Lacks conserved residue(s) required for the propagation of feature annotation.</text>
</comment>
<keyword evidence="3 7" id="KW-0378">Hydrolase</keyword>
<keyword evidence="1 7" id="KW-0645">Protease</keyword>
<dbReference type="STRING" id="1965070.A0A443QCR5"/>
<keyword evidence="5 7" id="KW-0482">Metalloprotease</keyword>
<dbReference type="Proteomes" id="UP000285301">
    <property type="component" value="Unassembled WGS sequence"/>
</dbReference>
<evidence type="ECO:0000256" key="4">
    <source>
        <dbReference type="ARBA" id="ARBA00022833"/>
    </source>
</evidence>
<dbReference type="InterPro" id="IPR024079">
    <property type="entry name" value="MetalloPept_cat_dom_sf"/>
</dbReference>
<dbReference type="AlphaFoldDB" id="A0A443QCR5"/>
<accession>A0A443QCR5</accession>
<reference evidence="9 10" key="1">
    <citation type="journal article" date="2018" name="Gigascience">
        <title>Genomes of trombidid mites reveal novel predicted allergens and laterally-transferred genes associated with secondary metabolism.</title>
        <authorList>
            <person name="Dong X."/>
            <person name="Chaisiri K."/>
            <person name="Xia D."/>
            <person name="Armstrong S.D."/>
            <person name="Fang Y."/>
            <person name="Donnelly M.J."/>
            <person name="Kadowaki T."/>
            <person name="McGarry J.W."/>
            <person name="Darby A.C."/>
            <person name="Makepeace B.L."/>
        </authorList>
    </citation>
    <scope>NUCLEOTIDE SEQUENCE [LARGE SCALE GENOMIC DNA]</scope>
    <source>
        <strain evidence="9">UoL-WK</strain>
    </source>
</reference>
<proteinExistence type="predicted"/>